<dbReference type="AlphaFoldDB" id="A0A166Q043"/>
<evidence type="ECO:0000256" key="1">
    <source>
        <dbReference type="SAM" id="MobiDB-lite"/>
    </source>
</evidence>
<dbReference type="EMBL" id="KV417513">
    <property type="protein sequence ID" value="KZP26622.1"/>
    <property type="molecule type" value="Genomic_DNA"/>
</dbReference>
<reference evidence="2 3" key="1">
    <citation type="journal article" date="2016" name="Mol. Biol. Evol.">
        <title>Comparative Genomics of Early-Diverging Mushroom-Forming Fungi Provides Insights into the Origins of Lignocellulose Decay Capabilities.</title>
        <authorList>
            <person name="Nagy L.G."/>
            <person name="Riley R."/>
            <person name="Tritt A."/>
            <person name="Adam C."/>
            <person name="Daum C."/>
            <person name="Floudas D."/>
            <person name="Sun H."/>
            <person name="Yadav J.S."/>
            <person name="Pangilinan J."/>
            <person name="Larsson K.H."/>
            <person name="Matsuura K."/>
            <person name="Barry K."/>
            <person name="Labutti K."/>
            <person name="Kuo R."/>
            <person name="Ohm R.A."/>
            <person name="Bhattacharya S.S."/>
            <person name="Shirouzu T."/>
            <person name="Yoshinaga Y."/>
            <person name="Martin F.M."/>
            <person name="Grigoriev I.V."/>
            <person name="Hibbett D.S."/>
        </authorList>
    </citation>
    <scope>NUCLEOTIDE SEQUENCE [LARGE SCALE GENOMIC DNA]</scope>
    <source>
        <strain evidence="2 3">CBS 109695</strain>
    </source>
</reference>
<accession>A0A166Q043</accession>
<name>A0A166Q043_9AGAM</name>
<gene>
    <name evidence="2" type="ORF">FIBSPDRAFT_341319</name>
</gene>
<feature type="compositionally biased region" description="Basic residues" evidence="1">
    <location>
        <begin position="16"/>
        <end position="26"/>
    </location>
</feature>
<feature type="region of interest" description="Disordered" evidence="1">
    <location>
        <begin position="1"/>
        <end position="109"/>
    </location>
</feature>
<evidence type="ECO:0000313" key="3">
    <source>
        <dbReference type="Proteomes" id="UP000076532"/>
    </source>
</evidence>
<organism evidence="2 3">
    <name type="scientific">Athelia psychrophila</name>
    <dbReference type="NCBI Taxonomy" id="1759441"/>
    <lineage>
        <taxon>Eukaryota</taxon>
        <taxon>Fungi</taxon>
        <taxon>Dikarya</taxon>
        <taxon>Basidiomycota</taxon>
        <taxon>Agaricomycotina</taxon>
        <taxon>Agaricomycetes</taxon>
        <taxon>Agaricomycetidae</taxon>
        <taxon>Atheliales</taxon>
        <taxon>Atheliaceae</taxon>
        <taxon>Athelia</taxon>
    </lineage>
</organism>
<feature type="compositionally biased region" description="Polar residues" evidence="1">
    <location>
        <begin position="62"/>
        <end position="78"/>
    </location>
</feature>
<sequence length="109" mass="11679">MISPIQPTLAHPTPTLRRHAHSKPALRRCPSPTWPSDLTPLHQASARAKVNDAPTSPAPAQHSPTCVSGTTSTQTPTPVHQEPANAQYRFTRPSSQPRAAPSSLRAHCA</sequence>
<keyword evidence="3" id="KW-1185">Reference proteome</keyword>
<feature type="compositionally biased region" description="Low complexity" evidence="1">
    <location>
        <begin position="92"/>
        <end position="109"/>
    </location>
</feature>
<dbReference type="Proteomes" id="UP000076532">
    <property type="component" value="Unassembled WGS sequence"/>
</dbReference>
<protein>
    <submittedName>
        <fullName evidence="2">Uncharacterized protein</fullName>
    </submittedName>
</protein>
<evidence type="ECO:0000313" key="2">
    <source>
        <dbReference type="EMBL" id="KZP26622.1"/>
    </source>
</evidence>
<proteinExistence type="predicted"/>